<proteinExistence type="predicted"/>
<dbReference type="OrthoDB" id="77564at2759"/>
<feature type="compositionally biased region" description="Basic and acidic residues" evidence="4">
    <location>
        <begin position="1259"/>
        <end position="1269"/>
    </location>
</feature>
<evidence type="ECO:0000256" key="2">
    <source>
        <dbReference type="ARBA" id="ARBA00023242"/>
    </source>
</evidence>
<dbReference type="InterPro" id="IPR033053">
    <property type="entry name" value="Hir3/CABIN1"/>
</dbReference>
<dbReference type="GO" id="GO:0006325">
    <property type="term" value="P:chromatin organization"/>
    <property type="evidence" value="ECO:0007669"/>
    <property type="project" value="InterPro"/>
</dbReference>
<dbReference type="GO" id="GO:0031491">
    <property type="term" value="F:nucleosome binding"/>
    <property type="evidence" value="ECO:0007669"/>
    <property type="project" value="TreeGrafter"/>
</dbReference>
<dbReference type="InterPro" id="IPR019734">
    <property type="entry name" value="TPR_rpt"/>
</dbReference>
<reference evidence="5" key="1">
    <citation type="submission" date="2021-06" db="EMBL/GenBank/DDBJ databases">
        <authorList>
            <person name="Hodson N. C."/>
            <person name="Mongue J. A."/>
            <person name="Jaron S. K."/>
        </authorList>
    </citation>
    <scope>NUCLEOTIDE SEQUENCE</scope>
</reference>
<protein>
    <recommendedName>
        <fullName evidence="7">Calcineurin-binding protein cabin-1</fullName>
    </recommendedName>
</protein>
<dbReference type="PANTHER" id="PTHR15502:SF7">
    <property type="entry name" value="CALCINEURIN-BINDING PROTEIN CABIN-1"/>
    <property type="match status" value="1"/>
</dbReference>
<feature type="region of interest" description="Disordered" evidence="4">
    <location>
        <begin position="2196"/>
        <end position="2221"/>
    </location>
</feature>
<feature type="region of interest" description="Disordered" evidence="4">
    <location>
        <begin position="1240"/>
        <end position="1270"/>
    </location>
</feature>
<evidence type="ECO:0000313" key="6">
    <source>
        <dbReference type="Proteomes" id="UP000708208"/>
    </source>
</evidence>
<dbReference type="GO" id="GO:0005634">
    <property type="term" value="C:nucleus"/>
    <property type="evidence" value="ECO:0007669"/>
    <property type="project" value="UniProtKB-SubCell"/>
</dbReference>
<feature type="region of interest" description="Disordered" evidence="4">
    <location>
        <begin position="375"/>
        <end position="399"/>
    </location>
</feature>
<evidence type="ECO:0000313" key="5">
    <source>
        <dbReference type="EMBL" id="CAG7725832.1"/>
    </source>
</evidence>
<organism evidence="5 6">
    <name type="scientific">Allacma fusca</name>
    <dbReference type="NCBI Taxonomy" id="39272"/>
    <lineage>
        <taxon>Eukaryota</taxon>
        <taxon>Metazoa</taxon>
        <taxon>Ecdysozoa</taxon>
        <taxon>Arthropoda</taxon>
        <taxon>Hexapoda</taxon>
        <taxon>Collembola</taxon>
        <taxon>Symphypleona</taxon>
        <taxon>Sminthuridae</taxon>
        <taxon>Allacma</taxon>
    </lineage>
</organism>
<comment type="subcellular location">
    <subcellularLocation>
        <location evidence="1">Nucleus</location>
    </subcellularLocation>
</comment>
<feature type="compositionally biased region" description="Basic and acidic residues" evidence="4">
    <location>
        <begin position="319"/>
        <end position="330"/>
    </location>
</feature>
<evidence type="ECO:0008006" key="7">
    <source>
        <dbReference type="Google" id="ProtNLM"/>
    </source>
</evidence>
<feature type="compositionally biased region" description="Polar residues" evidence="4">
    <location>
        <begin position="2198"/>
        <end position="2221"/>
    </location>
</feature>
<dbReference type="PROSITE" id="PS50005">
    <property type="entry name" value="TPR"/>
    <property type="match status" value="2"/>
</dbReference>
<feature type="compositionally biased region" description="Low complexity" evidence="4">
    <location>
        <begin position="1286"/>
        <end position="1296"/>
    </location>
</feature>
<name>A0A8J2JXK4_9HEXA</name>
<feature type="region of interest" description="Disordered" evidence="4">
    <location>
        <begin position="2151"/>
        <end position="2184"/>
    </location>
</feature>
<evidence type="ECO:0000256" key="1">
    <source>
        <dbReference type="ARBA" id="ARBA00004123"/>
    </source>
</evidence>
<sequence>MLRFKALNGEESSCSEAEDDPFRNKPTREALEEGAASLYNTGLQLLCESKNEEAAAVFEEILESAYLNDEDDKSPMQSQMRRGCLKNLSTIYANDCSRYESAQRVLLEAVRLDPNNVTLWCRLGRVDINLSDYYEAYYAFQQGLKCSPHHWICVENLVTLAFVLGDYISCLYYCGLGLEKDAYFIRGAVFRDEIFESSPFVAETCKLSLENWDSLYLAVPYDPCWKTKYLKEAQTLIEKRRGIVTLARQKKEEEQSESFICKDRMKSFTLAELCQSIFDFHHKVLHFGIQAFYKPVDMSACVRDTDCGMENNDENSMDAAKRIDGADDTSRQSLNRGRSGVDEKDTGSGEAGFDKNNVVATNGIAELQRCLTDEDCSQSQQSQDTQEPEPKKKSRKDVKWWQYEGKRRSQRVRGHLMPISQTTSKNERGFGETLKNLIHSSLLYGEPERSSQETHKPTTETELECYFGSQPEIDDVKRFICMYGKTRFITVITELAPFLCKLTNHSTWPTKLVNQYLESCKHYRRYRQELNEWMAENDSALNLLRQDALIILSIVEFRLDDASPGTIEALKFDSAFVSDLAYLEIVLSNGLKNDDHLSIRYYWFRVNYELLLAQVGLGLYKLVLHYLTLLEKLLEFDPSFNLKLATKSDNLISQDQVKKKIRFVKKMENISRISELYQNQQYDALIEILQLCLTSEDYSSTDLMNRFYLAESYFALGKYSECIAQCVKVVGPCLKSRNDEILSNCLNLIEKMCIGEKNTLSLVSMKDKRSLTNSMIEILTWNENKGTVCETVLIIPWCILHSVLFHLETQEPVLYLDEETAPNSVVLLQFAHEFLNRSNKCTIFDGKLLTYTVDVLFAIRKTDDHGSYEETKHCIEQAIFCLYSHPSKKSKLKYLTEHCTNGIDLQWSRCIQLYEYYKPEDIPEFDSYQSISAEVEGLFQRILSAMPDDLKPKEQDYEEMKQVLDGSIKEKPNETNVNFPLQLINIYYLLGDHYFKTKDWTKAVEYYTYDLTVIPSRFDSWAAIALSKGEMISSKLNACENYVAEEVLKNSDIVINCFQRALDLEPTNSKIRIEFGSFVYAMHSFCSRLLKGAESLSFDKFDIVETKKDALLKEAINCFEPLAKSYGGVNGNSGDDDEQHELWIHHYLLGKVMEKLDHTNPEMFLNQYELAGKLIAEQGAPYPAKINFYNPPELAVEALEIYYRIHASILTYIEKHEYDEEKESVLSGYIKRAACSPFVKSKQSRGGGGSETSERKRKANEGSKKDQVEIRNLVQDMLKKVEEMMNNESNGSSSSSSDEDDDATSVTSSQASTLYSSEEENTNQPSLPPVVPMSSFGLSAFQEKMREKEIQENRIMKAQTTAAVSKSAEDSSKVSCRPSSATSVKSVPSAEQNKFYKDFTSIKYGLLISQCLSALEECIVRFPQHHKSYFRISYIYAILTKNNWKISKDYLLGSASTDKKRISGLFADRKTNNFFNGVWRNPVDDIDRPGSFPYHMARTIQHLLEVLERLNDHQLLAEVAIALSKVPEQDKQYLYNSERQQFSQQAFSSCVGAAKRYFSLAQDIKDGAISIFETYQKLQKFNAKENVLASVLLDCYKQYLEKFGQSMETTSAITLDHAFKFFQHLTWASKTNPGSAKVIGSKNANLIGSVAPIVANVGSQDLISFMDGKTTNTVSEVTGSLKAENRKKKESLGRQAADKQQVLKSVFSTSSIQASSWPRVDKSIADKDLGLSKKKQIPPNEPNILAGMQATVTPKVLKTHASVFPSNEEKIRSLPPTNFTENKWKSYVQSEYLKQTAGANTSANDPEIIDLSHHRSDNSRLKRRASADTDEVDPVALVPPKKAAIRREGLSWSKTQDEAKLGNSEKGIQIIKPTTVPTKCTPIVTVSTKNTPSGTAPAIGIPTTSTSGGSIPFNLFMECVNKNPKTYDIILDAINKQSLTKRYDFSSQPAPNSSSGKYIPSSHAIQTKISSKQPNSQDSLLIAPSKPVIVRPSNVPTSYSQSLPSPAHLHSTKDFREKVKFQAACSNQPSKMGAPGISKSVPVSVNSFSSRNTSPFKAQTTIVSNPASDKPNQSIGGITAHDNNATPPPAHGRRTRAASEWSSGDEPEIIDLTTPPRKNDSGLKITEITSQPKIVKQSEEMYFVARTTTNYPMPPKKKIQARQRNMSSESSEEPEVIKRNPEPLLSLDHANFYAQVTGPESNSTSDRAQLKQNSKIGIQEL</sequence>
<feature type="region of interest" description="Disordered" evidence="4">
    <location>
        <begin position="1"/>
        <end position="26"/>
    </location>
</feature>
<dbReference type="Proteomes" id="UP000708208">
    <property type="component" value="Unassembled WGS sequence"/>
</dbReference>
<dbReference type="EMBL" id="CAJVCH010127264">
    <property type="protein sequence ID" value="CAG7725832.1"/>
    <property type="molecule type" value="Genomic_DNA"/>
</dbReference>
<feature type="compositionally biased region" description="Polar residues" evidence="4">
    <location>
        <begin position="1373"/>
        <end position="1383"/>
    </location>
</feature>
<dbReference type="PANTHER" id="PTHR15502">
    <property type="entry name" value="CALCINEURIN-BINDING PROTEIN CABIN 1-RELATED"/>
    <property type="match status" value="1"/>
</dbReference>
<feature type="repeat" description="TPR" evidence="3">
    <location>
        <begin position="117"/>
        <end position="150"/>
    </location>
</feature>
<feature type="region of interest" description="Disordered" evidence="4">
    <location>
        <begin position="2075"/>
        <end position="2123"/>
    </location>
</feature>
<keyword evidence="2" id="KW-0539">Nucleus</keyword>
<evidence type="ECO:0000256" key="4">
    <source>
        <dbReference type="SAM" id="MobiDB-lite"/>
    </source>
</evidence>
<feature type="region of interest" description="Disordered" evidence="4">
    <location>
        <begin position="310"/>
        <end position="357"/>
    </location>
</feature>
<dbReference type="SMART" id="SM00028">
    <property type="entry name" value="TPR"/>
    <property type="match status" value="3"/>
</dbReference>
<feature type="region of interest" description="Disordered" evidence="4">
    <location>
        <begin position="1286"/>
        <end position="1334"/>
    </location>
</feature>
<comment type="caution">
    <text evidence="5">The sequence shown here is derived from an EMBL/GenBank/DDBJ whole genome shotgun (WGS) entry which is preliminary data.</text>
</comment>
<evidence type="ECO:0000256" key="3">
    <source>
        <dbReference type="PROSITE-ProRule" id="PRU00339"/>
    </source>
</evidence>
<accession>A0A8J2JXK4</accession>
<feature type="compositionally biased region" description="Polar residues" evidence="4">
    <location>
        <begin position="2075"/>
        <end position="2085"/>
    </location>
</feature>
<keyword evidence="3" id="KW-0802">TPR repeat</keyword>
<gene>
    <name evidence="5" type="ORF">AFUS01_LOCUS14773</name>
</gene>
<feature type="repeat" description="TPR" evidence="3">
    <location>
        <begin position="984"/>
        <end position="1017"/>
    </location>
</feature>
<keyword evidence="6" id="KW-1185">Reference proteome</keyword>
<feature type="region of interest" description="Disordered" evidence="4">
    <location>
        <begin position="1361"/>
        <end position="1383"/>
    </location>
</feature>